<feature type="chain" id="PRO_5032966184" description="DUF4773 domain-containing protein" evidence="1">
    <location>
        <begin position="24"/>
        <end position="181"/>
    </location>
</feature>
<dbReference type="PANTHER" id="PTHR36299">
    <property type="entry name" value="AGAP008005-PA"/>
    <property type="match status" value="1"/>
</dbReference>
<proteinExistence type="predicted"/>
<name>A0A834JBW8_VESGE</name>
<dbReference type="InterPro" id="IPR031941">
    <property type="entry name" value="DUF4773"/>
</dbReference>
<dbReference type="Proteomes" id="UP000617340">
    <property type="component" value="Unassembled WGS sequence"/>
</dbReference>
<evidence type="ECO:0000313" key="4">
    <source>
        <dbReference type="Proteomes" id="UP000617340"/>
    </source>
</evidence>
<gene>
    <name evidence="3" type="ORF">HZH68_013954</name>
</gene>
<accession>A0A834JBW8</accession>
<dbReference type="AlphaFoldDB" id="A0A834JBW8"/>
<sequence>MTNIKYLSIAVLLSPFIVDMIIANPFIQGNINNIINSIDQDCNCIRYNCGCCKHVEYDIVFLNGTLCGNASYLEKDYGFSVTMSYNNFSIINETISARNPPPVCSNFLEFAHLLSLPKLPHLIYICLRLYDIDINKNGFHLCFEIKMKVFAHEIIVIPLGCINKFKHANKIYKAYPNVIMI</sequence>
<dbReference type="Pfam" id="PF15998">
    <property type="entry name" value="DUF4773"/>
    <property type="match status" value="1"/>
</dbReference>
<dbReference type="PANTHER" id="PTHR36299:SF2">
    <property type="entry name" value="DUF4773 DOMAIN-CONTAINING PROTEIN"/>
    <property type="match status" value="1"/>
</dbReference>
<evidence type="ECO:0000259" key="2">
    <source>
        <dbReference type="Pfam" id="PF15998"/>
    </source>
</evidence>
<protein>
    <recommendedName>
        <fullName evidence="2">DUF4773 domain-containing protein</fullName>
    </recommendedName>
</protein>
<keyword evidence="1" id="KW-0732">Signal</keyword>
<organism evidence="3 4">
    <name type="scientific">Vespula germanica</name>
    <name type="common">German yellow jacket</name>
    <name type="synonym">Paravespula germanica</name>
    <dbReference type="NCBI Taxonomy" id="30212"/>
    <lineage>
        <taxon>Eukaryota</taxon>
        <taxon>Metazoa</taxon>
        <taxon>Ecdysozoa</taxon>
        <taxon>Arthropoda</taxon>
        <taxon>Hexapoda</taxon>
        <taxon>Insecta</taxon>
        <taxon>Pterygota</taxon>
        <taxon>Neoptera</taxon>
        <taxon>Endopterygota</taxon>
        <taxon>Hymenoptera</taxon>
        <taxon>Apocrita</taxon>
        <taxon>Aculeata</taxon>
        <taxon>Vespoidea</taxon>
        <taxon>Vespidae</taxon>
        <taxon>Vespinae</taxon>
        <taxon>Vespula</taxon>
    </lineage>
</organism>
<comment type="caution">
    <text evidence="3">The sequence shown here is derived from an EMBL/GenBank/DDBJ whole genome shotgun (WGS) entry which is preliminary data.</text>
</comment>
<dbReference type="EMBL" id="JACSDZ010000016">
    <property type="protein sequence ID" value="KAF7385524.1"/>
    <property type="molecule type" value="Genomic_DNA"/>
</dbReference>
<evidence type="ECO:0000313" key="3">
    <source>
        <dbReference type="EMBL" id="KAF7385524.1"/>
    </source>
</evidence>
<feature type="signal peptide" evidence="1">
    <location>
        <begin position="1"/>
        <end position="23"/>
    </location>
</feature>
<evidence type="ECO:0000256" key="1">
    <source>
        <dbReference type="SAM" id="SignalP"/>
    </source>
</evidence>
<feature type="domain" description="DUF4773" evidence="2">
    <location>
        <begin position="42"/>
        <end position="163"/>
    </location>
</feature>
<reference evidence="3" key="1">
    <citation type="journal article" date="2020" name="G3 (Bethesda)">
        <title>High-Quality Assemblies for Three Invasive Social Wasps from the &lt;i&gt;Vespula&lt;/i&gt; Genus.</title>
        <authorList>
            <person name="Harrop T.W.R."/>
            <person name="Guhlin J."/>
            <person name="McLaughlin G.M."/>
            <person name="Permina E."/>
            <person name="Stockwell P."/>
            <person name="Gilligan J."/>
            <person name="Le Lec M.F."/>
            <person name="Gruber M.A.M."/>
            <person name="Quinn O."/>
            <person name="Lovegrove M."/>
            <person name="Duncan E.J."/>
            <person name="Remnant E.J."/>
            <person name="Van Eeckhoven J."/>
            <person name="Graham B."/>
            <person name="Knapp R.A."/>
            <person name="Langford K.W."/>
            <person name="Kronenberg Z."/>
            <person name="Press M.O."/>
            <person name="Eacker S.M."/>
            <person name="Wilson-Rankin E.E."/>
            <person name="Purcell J."/>
            <person name="Lester P.J."/>
            <person name="Dearden P.K."/>
        </authorList>
    </citation>
    <scope>NUCLEOTIDE SEQUENCE</scope>
    <source>
        <strain evidence="3">Linc-1</strain>
    </source>
</reference>
<keyword evidence="4" id="KW-1185">Reference proteome</keyword>